<dbReference type="Proteomes" id="UP000736335">
    <property type="component" value="Unassembled WGS sequence"/>
</dbReference>
<name>A0A9P6HHV3_9AGAM</name>
<comment type="caution">
    <text evidence="2">The sequence shown here is derived from an EMBL/GenBank/DDBJ whole genome shotgun (WGS) entry which is preliminary data.</text>
</comment>
<dbReference type="SUPFAM" id="SSF82199">
    <property type="entry name" value="SET domain"/>
    <property type="match status" value="1"/>
</dbReference>
<proteinExistence type="predicted"/>
<dbReference type="AlphaFoldDB" id="A0A9P6HHV3"/>
<dbReference type="InterPro" id="IPR001214">
    <property type="entry name" value="SET_dom"/>
</dbReference>
<dbReference type="OrthoDB" id="441812at2759"/>
<protein>
    <recommendedName>
        <fullName evidence="1">SET domain-containing protein</fullName>
    </recommendedName>
</protein>
<dbReference type="CDD" id="cd10527">
    <property type="entry name" value="SET_LSMT"/>
    <property type="match status" value="1"/>
</dbReference>
<dbReference type="InterPro" id="IPR050600">
    <property type="entry name" value="SETD3_SETD6_MTase"/>
</dbReference>
<sequence length="311" mass="35078">MHSRSDSVQRLLSWCSSKQIHIDARLSIIQDEITGGISVFNLSEETIPVSQILVTIPRRWMLSIRTCASSDSLVTWLADNGIHVPVYGHEAQLALALALYGEFLLASRSEWGGYLQSLPQKAVPIGLFWGYKYSDDEIPEREAIDWKGNHDLRQLFINPETGVERLTEIRGFYERVVEPFLSSSSAEVTLRGYHHAYSLVTSRAFLVDGYHGLSMVPIADSFNHSRQNQIHLESDFDVCMECGSVQECIHDRQGPPLVSDYRSSDSEEDEEDAVEMTTNAVIHPTHEVFNTYGETVSNFELLINFGFQSST</sequence>
<dbReference type="GO" id="GO:0016279">
    <property type="term" value="F:protein-lysine N-methyltransferase activity"/>
    <property type="evidence" value="ECO:0007669"/>
    <property type="project" value="TreeGrafter"/>
</dbReference>
<dbReference type="PANTHER" id="PTHR13271:SF34">
    <property type="entry name" value="N-LYSINE METHYLTRANSFERASE SETD6"/>
    <property type="match status" value="1"/>
</dbReference>
<reference evidence="2" key="2">
    <citation type="submission" date="2020-11" db="EMBL/GenBank/DDBJ databases">
        <authorList>
            <consortium name="DOE Joint Genome Institute"/>
            <person name="Kuo A."/>
            <person name="Miyauchi S."/>
            <person name="Kiss E."/>
            <person name="Drula E."/>
            <person name="Kohler A."/>
            <person name="Sanchez-Garcia M."/>
            <person name="Andreopoulos B."/>
            <person name="Barry K.W."/>
            <person name="Bonito G."/>
            <person name="Buee M."/>
            <person name="Carver A."/>
            <person name="Chen C."/>
            <person name="Cichocki N."/>
            <person name="Clum A."/>
            <person name="Culley D."/>
            <person name="Crous P.W."/>
            <person name="Fauchery L."/>
            <person name="Girlanda M."/>
            <person name="Hayes R."/>
            <person name="Keri Z."/>
            <person name="Labutti K."/>
            <person name="Lipzen A."/>
            <person name="Lombard V."/>
            <person name="Magnuson J."/>
            <person name="Maillard F."/>
            <person name="Morin E."/>
            <person name="Murat C."/>
            <person name="Nolan M."/>
            <person name="Ohm R."/>
            <person name="Pangilinan J."/>
            <person name="Pereira M."/>
            <person name="Perotto S."/>
            <person name="Peter M."/>
            <person name="Riley R."/>
            <person name="Sitrit Y."/>
            <person name="Stielow B."/>
            <person name="Szollosi G."/>
            <person name="Zifcakova L."/>
            <person name="Stursova M."/>
            <person name="Spatafora J.W."/>
            <person name="Tedersoo L."/>
            <person name="Vaario L.-M."/>
            <person name="Yamada A."/>
            <person name="Yan M."/>
            <person name="Wang P."/>
            <person name="Xu J."/>
            <person name="Bruns T."/>
            <person name="Baldrian P."/>
            <person name="Vilgalys R."/>
            <person name="Henrissat B."/>
            <person name="Grigoriev I.V."/>
            <person name="Hibbett D."/>
            <person name="Nagy L.G."/>
            <person name="Martin F.M."/>
        </authorList>
    </citation>
    <scope>NUCLEOTIDE SEQUENCE</scope>
    <source>
        <strain evidence="2">UH-Tt-Lm1</strain>
    </source>
</reference>
<keyword evidence="3" id="KW-1185">Reference proteome</keyword>
<gene>
    <name evidence="2" type="ORF">BJ322DRAFT_790977</name>
</gene>
<reference evidence="2" key="1">
    <citation type="journal article" date="2020" name="Nat. Commun.">
        <title>Large-scale genome sequencing of mycorrhizal fungi provides insights into the early evolution of symbiotic traits.</title>
        <authorList>
            <person name="Miyauchi S."/>
            <person name="Kiss E."/>
            <person name="Kuo A."/>
            <person name="Drula E."/>
            <person name="Kohler A."/>
            <person name="Sanchez-Garcia M."/>
            <person name="Morin E."/>
            <person name="Andreopoulos B."/>
            <person name="Barry K.W."/>
            <person name="Bonito G."/>
            <person name="Buee M."/>
            <person name="Carver A."/>
            <person name="Chen C."/>
            <person name="Cichocki N."/>
            <person name="Clum A."/>
            <person name="Culley D."/>
            <person name="Crous P.W."/>
            <person name="Fauchery L."/>
            <person name="Girlanda M."/>
            <person name="Hayes R.D."/>
            <person name="Keri Z."/>
            <person name="LaButti K."/>
            <person name="Lipzen A."/>
            <person name="Lombard V."/>
            <person name="Magnuson J."/>
            <person name="Maillard F."/>
            <person name="Murat C."/>
            <person name="Nolan M."/>
            <person name="Ohm R.A."/>
            <person name="Pangilinan J."/>
            <person name="Pereira M.F."/>
            <person name="Perotto S."/>
            <person name="Peter M."/>
            <person name="Pfister S."/>
            <person name="Riley R."/>
            <person name="Sitrit Y."/>
            <person name="Stielow J.B."/>
            <person name="Szollosi G."/>
            <person name="Zifcakova L."/>
            <person name="Stursova M."/>
            <person name="Spatafora J.W."/>
            <person name="Tedersoo L."/>
            <person name="Vaario L.M."/>
            <person name="Yamada A."/>
            <person name="Yan M."/>
            <person name="Wang P."/>
            <person name="Xu J."/>
            <person name="Bruns T."/>
            <person name="Baldrian P."/>
            <person name="Vilgalys R."/>
            <person name="Dunand C."/>
            <person name="Henrissat B."/>
            <person name="Grigoriev I.V."/>
            <person name="Hibbett D."/>
            <person name="Nagy L.G."/>
            <person name="Martin F.M."/>
        </authorList>
    </citation>
    <scope>NUCLEOTIDE SEQUENCE</scope>
    <source>
        <strain evidence="2">UH-Tt-Lm1</strain>
    </source>
</reference>
<evidence type="ECO:0000259" key="1">
    <source>
        <dbReference type="PROSITE" id="PS50280"/>
    </source>
</evidence>
<dbReference type="PANTHER" id="PTHR13271">
    <property type="entry name" value="UNCHARACTERIZED PUTATIVE METHYLTRANSFERASE"/>
    <property type="match status" value="1"/>
</dbReference>
<dbReference type="GO" id="GO:0005634">
    <property type="term" value="C:nucleus"/>
    <property type="evidence" value="ECO:0007669"/>
    <property type="project" value="TreeGrafter"/>
</dbReference>
<organism evidence="2 3">
    <name type="scientific">Thelephora terrestris</name>
    <dbReference type="NCBI Taxonomy" id="56493"/>
    <lineage>
        <taxon>Eukaryota</taxon>
        <taxon>Fungi</taxon>
        <taxon>Dikarya</taxon>
        <taxon>Basidiomycota</taxon>
        <taxon>Agaricomycotina</taxon>
        <taxon>Agaricomycetes</taxon>
        <taxon>Thelephorales</taxon>
        <taxon>Thelephoraceae</taxon>
        <taxon>Thelephora</taxon>
    </lineage>
</organism>
<dbReference type="InterPro" id="IPR046341">
    <property type="entry name" value="SET_dom_sf"/>
</dbReference>
<accession>A0A9P6HHV3</accession>
<dbReference type="PROSITE" id="PS50280">
    <property type="entry name" value="SET"/>
    <property type="match status" value="1"/>
</dbReference>
<dbReference type="Gene3D" id="3.90.1410.10">
    <property type="entry name" value="set domain protein methyltransferase, domain 1"/>
    <property type="match status" value="1"/>
</dbReference>
<evidence type="ECO:0000313" key="3">
    <source>
        <dbReference type="Proteomes" id="UP000736335"/>
    </source>
</evidence>
<evidence type="ECO:0000313" key="2">
    <source>
        <dbReference type="EMBL" id="KAF9786494.1"/>
    </source>
</evidence>
<feature type="domain" description="SET" evidence="1">
    <location>
        <begin position="24"/>
        <end position="293"/>
    </location>
</feature>
<dbReference type="EMBL" id="WIUZ02000006">
    <property type="protein sequence ID" value="KAF9786494.1"/>
    <property type="molecule type" value="Genomic_DNA"/>
</dbReference>